<accession>A0ABV6YE02</accession>
<dbReference type="SUPFAM" id="SSF55785">
    <property type="entry name" value="PYP-like sensor domain (PAS domain)"/>
    <property type="match status" value="6"/>
</dbReference>
<keyword evidence="8" id="KW-0288">FMN</keyword>
<dbReference type="InterPro" id="IPR013767">
    <property type="entry name" value="PAS_fold"/>
</dbReference>
<dbReference type="InterPro" id="IPR000014">
    <property type="entry name" value="PAS"/>
</dbReference>
<dbReference type="Proteomes" id="UP001593940">
    <property type="component" value="Unassembled WGS sequence"/>
</dbReference>
<evidence type="ECO:0000256" key="1">
    <source>
        <dbReference type="ARBA" id="ARBA00000085"/>
    </source>
</evidence>
<feature type="domain" description="PAC" evidence="18">
    <location>
        <begin position="633"/>
        <end position="685"/>
    </location>
</feature>
<dbReference type="InterPro" id="IPR013656">
    <property type="entry name" value="PAS_4"/>
</dbReference>
<dbReference type="Pfam" id="PF08448">
    <property type="entry name" value="PAS_4"/>
    <property type="match status" value="3"/>
</dbReference>
<dbReference type="PROSITE" id="PS50112">
    <property type="entry name" value="PAS"/>
    <property type="match status" value="2"/>
</dbReference>
<evidence type="ECO:0000256" key="2">
    <source>
        <dbReference type="ARBA" id="ARBA00012438"/>
    </source>
</evidence>
<evidence type="ECO:0000256" key="4">
    <source>
        <dbReference type="ARBA" id="ARBA00022543"/>
    </source>
</evidence>
<evidence type="ECO:0000256" key="3">
    <source>
        <dbReference type="ARBA" id="ARBA00021740"/>
    </source>
</evidence>
<keyword evidence="20" id="KW-1185">Reference proteome</keyword>
<dbReference type="PANTHER" id="PTHR41523:SF7">
    <property type="entry name" value="HISTIDINE KINASE"/>
    <property type="match status" value="1"/>
</dbReference>
<keyword evidence="15" id="KW-0843">Virulence</keyword>
<evidence type="ECO:0000256" key="11">
    <source>
        <dbReference type="ARBA" id="ARBA00022741"/>
    </source>
</evidence>
<evidence type="ECO:0000256" key="14">
    <source>
        <dbReference type="ARBA" id="ARBA00022991"/>
    </source>
</evidence>
<keyword evidence="13" id="KW-0067">ATP-binding</keyword>
<keyword evidence="16" id="KW-0675">Receptor</keyword>
<dbReference type="EC" id="2.7.13.3" evidence="2"/>
<dbReference type="PANTHER" id="PTHR41523">
    <property type="entry name" value="TWO-COMPONENT SYSTEM SENSOR PROTEIN"/>
    <property type="match status" value="1"/>
</dbReference>
<dbReference type="InterPro" id="IPR001610">
    <property type="entry name" value="PAC"/>
</dbReference>
<organism evidence="19 20">
    <name type="scientific">Microvirga arabica</name>
    <dbReference type="NCBI Taxonomy" id="1128671"/>
    <lineage>
        <taxon>Bacteria</taxon>
        <taxon>Pseudomonadati</taxon>
        <taxon>Pseudomonadota</taxon>
        <taxon>Alphaproteobacteria</taxon>
        <taxon>Hyphomicrobiales</taxon>
        <taxon>Methylobacteriaceae</taxon>
        <taxon>Microvirga</taxon>
    </lineage>
</organism>
<keyword evidence="6" id="KW-0716">Sensory transduction</keyword>
<feature type="domain" description="PAC" evidence="18">
    <location>
        <begin position="376"/>
        <end position="428"/>
    </location>
</feature>
<evidence type="ECO:0000313" key="19">
    <source>
        <dbReference type="EMBL" id="MFC1459517.1"/>
    </source>
</evidence>
<dbReference type="SMART" id="SM00091">
    <property type="entry name" value="PAS"/>
    <property type="match status" value="6"/>
</dbReference>
<evidence type="ECO:0000259" key="17">
    <source>
        <dbReference type="PROSITE" id="PS50112"/>
    </source>
</evidence>
<dbReference type="PROSITE" id="PS50113">
    <property type="entry name" value="PAC"/>
    <property type="match status" value="5"/>
</dbReference>
<evidence type="ECO:0000256" key="9">
    <source>
        <dbReference type="ARBA" id="ARBA00022679"/>
    </source>
</evidence>
<dbReference type="RefSeq" id="WP_377031133.1">
    <property type="nucleotide sequence ID" value="NZ_JBHOMY010000118.1"/>
</dbReference>
<dbReference type="NCBIfam" id="TIGR00229">
    <property type="entry name" value="sensory_box"/>
    <property type="match status" value="4"/>
</dbReference>
<comment type="caution">
    <text evidence="19">The sequence shown here is derived from an EMBL/GenBank/DDBJ whole genome shotgun (WGS) entry which is preliminary data.</text>
</comment>
<dbReference type="Gene3D" id="2.10.70.100">
    <property type="match status" value="1"/>
</dbReference>
<dbReference type="InterPro" id="IPR035965">
    <property type="entry name" value="PAS-like_dom_sf"/>
</dbReference>
<dbReference type="SMART" id="SM00086">
    <property type="entry name" value="PAC"/>
    <property type="match status" value="5"/>
</dbReference>
<keyword evidence="9" id="KW-0808">Transferase</keyword>
<proteinExistence type="predicted"/>
<dbReference type="Gene3D" id="3.30.450.20">
    <property type="entry name" value="PAS domain"/>
    <property type="match status" value="6"/>
</dbReference>
<feature type="domain" description="PAC" evidence="18">
    <location>
        <begin position="245"/>
        <end position="300"/>
    </location>
</feature>
<dbReference type="Pfam" id="PF07536">
    <property type="entry name" value="HWE_HK"/>
    <property type="match status" value="1"/>
</dbReference>
<dbReference type="SMART" id="SM00911">
    <property type="entry name" value="HWE_HK"/>
    <property type="match status" value="1"/>
</dbReference>
<keyword evidence="5" id="KW-0597">Phosphoprotein</keyword>
<evidence type="ECO:0000256" key="16">
    <source>
        <dbReference type="ARBA" id="ARBA00023170"/>
    </source>
</evidence>
<evidence type="ECO:0000256" key="13">
    <source>
        <dbReference type="ARBA" id="ARBA00022840"/>
    </source>
</evidence>
<feature type="domain" description="PAC" evidence="18">
    <location>
        <begin position="502"/>
        <end position="555"/>
    </location>
</feature>
<evidence type="ECO:0000259" key="18">
    <source>
        <dbReference type="PROSITE" id="PS50113"/>
    </source>
</evidence>
<evidence type="ECO:0000256" key="7">
    <source>
        <dbReference type="ARBA" id="ARBA00022630"/>
    </source>
</evidence>
<keyword evidence="10" id="KW-0677">Repeat</keyword>
<evidence type="ECO:0000256" key="6">
    <source>
        <dbReference type="ARBA" id="ARBA00022606"/>
    </source>
</evidence>
<reference evidence="19 20" key="1">
    <citation type="submission" date="2024-09" db="EMBL/GenBank/DDBJ databases">
        <title>Nodulacao em especies de Leguminosae Basais da Amazonia e Caracterizacao dos Rizobios e Bacterias Associadas aos Nodulos.</title>
        <authorList>
            <person name="Jambeiro I.C.A."/>
            <person name="Lopes I.S."/>
            <person name="Aguiar E.R.G.R."/>
            <person name="Santos A.F.J."/>
            <person name="Dos Santos J.M.F."/>
            <person name="Gross E."/>
        </authorList>
    </citation>
    <scope>NUCLEOTIDE SEQUENCE [LARGE SCALE GENOMIC DNA]</scope>
    <source>
        <strain evidence="19 20">BRUESC1165</strain>
    </source>
</reference>
<dbReference type="InterPro" id="IPR036890">
    <property type="entry name" value="HATPase_C_sf"/>
</dbReference>
<keyword evidence="4" id="KW-0600">Photoreceptor protein</keyword>
<dbReference type="EMBL" id="JBHOMY010000118">
    <property type="protein sequence ID" value="MFC1459517.1"/>
    <property type="molecule type" value="Genomic_DNA"/>
</dbReference>
<dbReference type="InterPro" id="IPR013655">
    <property type="entry name" value="PAS_fold_3"/>
</dbReference>
<sequence>MHGKPGQDTPVFLIGGGDMGRRMRTNDWSSSAMGSPDGWPQCLRTLVSIMLGSNQPMFVAWGPELRLLYNDSYGEILGLKHPQALGQPLLDVWSEVRADLVPLVDRTLAGESVHMKDISFILERKGYPEEAHFAFSYTPVRDEAGEIAGIFCPCIETTGQVLAERKLVAERERQQQLFEQAPGFITILSGPDHVFEFVNHAYSRLFGERDFLDRPVRDVFPDLQDQGFYELLDQVYASGERFIARRIPIRLQASPDRPATELHLDFIYEPICDEVGSVTGIFVEGHDVTAQVQAEHALQAGNERIRFQARLLDAVDQAVIATDLDGSVTFWNRFAEQLYGWTAEEALGRNVLELTSGSDPAKARQTMAKLAQGGGWSGEFTGRRRDGSTFPGHVTDAPVYDEQGQLIGIVGVSYDISDRKRAELALRDSEARLRIAQEAGGIGTYEWNLSTGELWVSEVMRRLWGLPLEGSVSLGAAVETVHPDDRHLVLSQTDKPLEEAVGYVEYRIIRPDTGEVRWMARRGEIIRDARGRALRVIGAFYDITERVQAERALRESETRLSTLMEHLPVGVGIFDPEGRVLVGNPVLRRFVSEIIPSVSDHEGRWRAYAADGSILDRSEYPGKRALRGETVLPGVEFLHRRDDGTEEWVSVGAVPLRDHTGQVTGAVTLIQDVTEAKMAEVALRASEAHFRHMADSAPALIWMTDRTGHVTFANKHFGHLFWRPVSDMLGTGWRQVVHPDDVDAFEAGFLDAFRARRPFRAEVRTLDNDGQVRWIRTEGVARLDDTGHFLGYTACGIDITDVKAAEEHQQLLINELNHRVKNTLATVQSIASQTLRNAPTAEAAREAFESRLLALSRTHDVLTRENWEGAFLREIVAQALEPYRSYGEERLHWSGPKLRLSPRMALALAMALQELATNAVKYGALSDTAGRLDIGWSVDRKAGEPYLHLKWQESGGPPVQAPARRGFGTRLIERSLAQELNGEVRILFEPTGVVCVVEAPLA</sequence>
<evidence type="ECO:0000256" key="5">
    <source>
        <dbReference type="ARBA" id="ARBA00022553"/>
    </source>
</evidence>
<dbReference type="Pfam" id="PF00989">
    <property type="entry name" value="PAS"/>
    <property type="match status" value="2"/>
</dbReference>
<keyword evidence="12" id="KW-0418">Kinase</keyword>
<keyword evidence="11" id="KW-0547">Nucleotide-binding</keyword>
<dbReference type="Pfam" id="PF08447">
    <property type="entry name" value="PAS_3"/>
    <property type="match status" value="1"/>
</dbReference>
<evidence type="ECO:0000313" key="20">
    <source>
        <dbReference type="Proteomes" id="UP001593940"/>
    </source>
</evidence>
<feature type="domain" description="PAC" evidence="18">
    <location>
        <begin position="759"/>
        <end position="811"/>
    </location>
</feature>
<evidence type="ECO:0000256" key="12">
    <source>
        <dbReference type="ARBA" id="ARBA00022777"/>
    </source>
</evidence>
<dbReference type="InterPro" id="IPR011102">
    <property type="entry name" value="Sig_transdc_His_kinase_HWE"/>
</dbReference>
<dbReference type="CDD" id="cd00130">
    <property type="entry name" value="PAS"/>
    <property type="match status" value="5"/>
</dbReference>
<comment type="catalytic activity">
    <reaction evidence="1">
        <text>ATP + protein L-histidine = ADP + protein N-phospho-L-histidine.</text>
        <dbReference type="EC" id="2.7.13.3"/>
    </reaction>
</comment>
<evidence type="ECO:0000256" key="8">
    <source>
        <dbReference type="ARBA" id="ARBA00022643"/>
    </source>
</evidence>
<keyword evidence="7" id="KW-0285">Flavoprotein</keyword>
<name>A0ABV6YE02_9HYPH</name>
<evidence type="ECO:0000256" key="15">
    <source>
        <dbReference type="ARBA" id="ARBA00023026"/>
    </source>
</evidence>
<keyword evidence="14" id="KW-0157">Chromophore</keyword>
<feature type="domain" description="PAS" evidence="17">
    <location>
        <begin position="304"/>
        <end position="374"/>
    </location>
</feature>
<gene>
    <name evidence="19" type="ORF">ACETIH_23030</name>
</gene>
<feature type="domain" description="PAS" evidence="17">
    <location>
        <begin position="686"/>
        <end position="756"/>
    </location>
</feature>
<dbReference type="InterPro" id="IPR000700">
    <property type="entry name" value="PAS-assoc_C"/>
</dbReference>
<protein>
    <recommendedName>
        <fullName evidence="3">Blue-light-activated histidine kinase</fullName>
        <ecNumber evidence="2">2.7.13.3</ecNumber>
    </recommendedName>
</protein>
<evidence type="ECO:0000256" key="10">
    <source>
        <dbReference type="ARBA" id="ARBA00022737"/>
    </source>
</evidence>
<dbReference type="Gene3D" id="3.30.565.10">
    <property type="entry name" value="Histidine kinase-like ATPase, C-terminal domain"/>
    <property type="match status" value="1"/>
</dbReference>